<dbReference type="PANTHER" id="PTHR31595">
    <property type="entry name" value="LONG-CHAIN-ALCOHOL O-FATTY-ACYLTRANSFERASE 3-RELATED"/>
    <property type="match status" value="1"/>
</dbReference>
<keyword evidence="8 10" id="KW-0472">Membrane</keyword>
<evidence type="ECO:0000256" key="3">
    <source>
        <dbReference type="ARBA" id="ARBA00007282"/>
    </source>
</evidence>
<dbReference type="InterPro" id="IPR032805">
    <property type="entry name" value="Wax_synthase_dom"/>
</dbReference>
<evidence type="ECO:0000256" key="8">
    <source>
        <dbReference type="ARBA" id="ARBA00023136"/>
    </source>
</evidence>
<evidence type="ECO:0000313" key="13">
    <source>
        <dbReference type="Proteomes" id="UP001187192"/>
    </source>
</evidence>
<comment type="similarity">
    <text evidence="3">Belongs to the wax synthase family.</text>
</comment>
<organism evidence="12 13">
    <name type="scientific">Ficus carica</name>
    <name type="common">Common fig</name>
    <dbReference type="NCBI Taxonomy" id="3494"/>
    <lineage>
        <taxon>Eukaryota</taxon>
        <taxon>Viridiplantae</taxon>
        <taxon>Streptophyta</taxon>
        <taxon>Embryophyta</taxon>
        <taxon>Tracheophyta</taxon>
        <taxon>Spermatophyta</taxon>
        <taxon>Magnoliopsida</taxon>
        <taxon>eudicotyledons</taxon>
        <taxon>Gunneridae</taxon>
        <taxon>Pentapetalae</taxon>
        <taxon>rosids</taxon>
        <taxon>fabids</taxon>
        <taxon>Rosales</taxon>
        <taxon>Moraceae</taxon>
        <taxon>Ficeae</taxon>
        <taxon>Ficus</taxon>
    </lineage>
</organism>
<dbReference type="Proteomes" id="UP001187192">
    <property type="component" value="Unassembled WGS sequence"/>
</dbReference>
<dbReference type="AlphaFoldDB" id="A0AA87ZGJ6"/>
<evidence type="ECO:0000256" key="9">
    <source>
        <dbReference type="ARBA" id="ARBA00023315"/>
    </source>
</evidence>
<dbReference type="EMBL" id="BTGU01000006">
    <property type="protein sequence ID" value="GMN36464.1"/>
    <property type="molecule type" value="Genomic_DNA"/>
</dbReference>
<evidence type="ECO:0000256" key="10">
    <source>
        <dbReference type="SAM" id="Phobius"/>
    </source>
</evidence>
<keyword evidence="9" id="KW-0012">Acyltransferase</keyword>
<keyword evidence="7" id="KW-0443">Lipid metabolism</keyword>
<keyword evidence="4" id="KW-0808">Transferase</keyword>
<keyword evidence="6 10" id="KW-1133">Transmembrane helix</keyword>
<protein>
    <recommendedName>
        <fullName evidence="11">Wax synthase domain-containing protein</fullName>
    </recommendedName>
</protein>
<evidence type="ECO:0000313" key="12">
    <source>
        <dbReference type="EMBL" id="GMN36464.1"/>
    </source>
</evidence>
<proteinExistence type="inferred from homology"/>
<dbReference type="InterPro" id="IPR044851">
    <property type="entry name" value="Wax_synthase"/>
</dbReference>
<evidence type="ECO:0000256" key="4">
    <source>
        <dbReference type="ARBA" id="ARBA00022679"/>
    </source>
</evidence>
<evidence type="ECO:0000256" key="6">
    <source>
        <dbReference type="ARBA" id="ARBA00022989"/>
    </source>
</evidence>
<dbReference type="PANTHER" id="PTHR31595:SF57">
    <property type="entry name" value="OS04G0481900 PROTEIN"/>
    <property type="match status" value="1"/>
</dbReference>
<evidence type="ECO:0000256" key="7">
    <source>
        <dbReference type="ARBA" id="ARBA00023098"/>
    </source>
</evidence>
<evidence type="ECO:0000256" key="1">
    <source>
        <dbReference type="ARBA" id="ARBA00004141"/>
    </source>
</evidence>
<feature type="transmembrane region" description="Helical" evidence="10">
    <location>
        <begin position="35"/>
        <end position="52"/>
    </location>
</feature>
<accession>A0AA87ZGJ6</accession>
<name>A0AA87ZGJ6_FICCA</name>
<keyword evidence="5 10" id="KW-0812">Transmembrane</keyword>
<gene>
    <name evidence="12" type="ORF">TIFTF001_006045</name>
</gene>
<dbReference type="GO" id="GO:0006629">
    <property type="term" value="P:lipid metabolic process"/>
    <property type="evidence" value="ECO:0007669"/>
    <property type="project" value="UniProtKB-KW"/>
</dbReference>
<feature type="domain" description="Wax synthase" evidence="11">
    <location>
        <begin position="200"/>
        <end position="277"/>
    </location>
</feature>
<comment type="pathway">
    <text evidence="2">Secondary metabolite biosynthesis.</text>
</comment>
<feature type="transmembrane region" description="Helical" evidence="10">
    <location>
        <begin position="12"/>
        <end position="29"/>
    </location>
</feature>
<reference evidence="12" key="1">
    <citation type="submission" date="2023-07" db="EMBL/GenBank/DDBJ databases">
        <title>draft genome sequence of fig (Ficus carica).</title>
        <authorList>
            <person name="Takahashi T."/>
            <person name="Nishimura K."/>
        </authorList>
    </citation>
    <scope>NUCLEOTIDE SEQUENCE</scope>
</reference>
<dbReference type="Pfam" id="PF13813">
    <property type="entry name" value="MBOAT_2"/>
    <property type="match status" value="1"/>
</dbReference>
<keyword evidence="13" id="KW-1185">Reference proteome</keyword>
<dbReference type="GO" id="GO:0008374">
    <property type="term" value="F:O-acyltransferase activity"/>
    <property type="evidence" value="ECO:0007669"/>
    <property type="project" value="InterPro"/>
</dbReference>
<comment type="subcellular location">
    <subcellularLocation>
        <location evidence="1">Membrane</location>
        <topology evidence="1">Multi-pass membrane protein</topology>
    </subcellularLocation>
</comment>
<dbReference type="GO" id="GO:0016020">
    <property type="term" value="C:membrane"/>
    <property type="evidence" value="ECO:0007669"/>
    <property type="project" value="UniProtKB-SubCell"/>
</dbReference>
<sequence length="359" mass="40344">MSKVEEELKNFGTVWMTIVASLCFCYSIAKIIKQGATRFFVLLPVMLLFLVISLKLNTVFLGSLTCFFISWLATFKLLLFAFGKGPLSSDPPHSLLSFISLACFPIKFQENPDTPTLKDDDENYPVAASQKTNKKGQKPLTSYWIKALLLATIIFVHQNKSSIHTTLFLFLYSIYVYTCLEIILAIVAAMVRVFLAVELEPQFDDPYLATSVQDFWSRRWNIMVSKVLRSSVYIPVRTVSKYVVGENWAAIPAIVAVFIVSGIMHEWVFYIIGMESQARSYLEVQAPVGYHGLLRPAWRLHVFGDRREEVGGWQVAAATAGVGDNGGVVRHGHLHLAIPTGLDKVQDRCDGSQRARRPL</sequence>
<evidence type="ECO:0000256" key="2">
    <source>
        <dbReference type="ARBA" id="ARBA00005179"/>
    </source>
</evidence>
<feature type="transmembrane region" description="Helical" evidence="10">
    <location>
        <begin position="140"/>
        <end position="157"/>
    </location>
</feature>
<evidence type="ECO:0000259" key="11">
    <source>
        <dbReference type="Pfam" id="PF13813"/>
    </source>
</evidence>
<evidence type="ECO:0000256" key="5">
    <source>
        <dbReference type="ARBA" id="ARBA00022692"/>
    </source>
</evidence>
<comment type="caution">
    <text evidence="12">The sequence shown here is derived from an EMBL/GenBank/DDBJ whole genome shotgun (WGS) entry which is preliminary data.</text>
</comment>
<feature type="transmembrane region" description="Helical" evidence="10">
    <location>
        <begin position="248"/>
        <end position="272"/>
    </location>
</feature>
<feature type="transmembrane region" description="Helical" evidence="10">
    <location>
        <begin position="169"/>
        <end position="195"/>
    </location>
</feature>